<feature type="region of interest" description="Disordered" evidence="1">
    <location>
        <begin position="862"/>
        <end position="999"/>
    </location>
</feature>
<feature type="compositionally biased region" description="Low complexity" evidence="1">
    <location>
        <begin position="962"/>
        <end position="971"/>
    </location>
</feature>
<evidence type="ECO:0000313" key="2">
    <source>
        <dbReference type="EMBL" id="GAC73671.1"/>
    </source>
</evidence>
<feature type="compositionally biased region" description="Low complexity" evidence="1">
    <location>
        <begin position="828"/>
        <end position="837"/>
    </location>
</feature>
<feature type="compositionally biased region" description="Basic and acidic residues" evidence="1">
    <location>
        <begin position="778"/>
        <end position="791"/>
    </location>
</feature>
<reference evidence="3" key="1">
    <citation type="journal article" date="2013" name="Genome Announc.">
        <title>Genome sequence of the basidiomycetous yeast Pseudozyma antarctica T-34, a producer of the glycolipid biosurfactants mannosylerythritol lipids.</title>
        <authorList>
            <person name="Morita T."/>
            <person name="Koike H."/>
            <person name="Koyama Y."/>
            <person name="Hagiwara H."/>
            <person name="Ito E."/>
            <person name="Fukuoka T."/>
            <person name="Imura T."/>
            <person name="Machida M."/>
            <person name="Kitamoto D."/>
        </authorList>
    </citation>
    <scope>NUCLEOTIDE SEQUENCE [LARGE SCALE GENOMIC DNA]</scope>
    <source>
        <strain evidence="3">T-34</strain>
    </source>
</reference>
<feature type="region of interest" description="Disordered" evidence="1">
    <location>
        <begin position="775"/>
        <end position="837"/>
    </location>
</feature>
<sequence>MIFEGIGIDLHFLFEGHSNSREVAEIFQQYHHAGQRVVPERSTRLGLFRIQENSRVVTDYGQQPMGNSRVDALTFQVTHGSKARHNLVRVWRHSDEEPPVADESKCDFVTFRAISRENGTGEARVICEAQPIEFSYRHTSLWIDAGFVNEVSECDIEVLVERPALKQNVTVRFVYQSQDDTSMVTSFPGVPLSDDGLSYRDDASNIAVGSQAERQLCQFIDAFISRRNLAGNGFLIAEDSNNVDGHEDARHAGSISAPATQTCMTSSAAGLLTPDLFGPGLPRRAGSMNPENAPDHAVAQSAAGTSSRNFQLPGDASFVAPTSPRGWTGAWSRITSIANHIAPTRAASLPPAASSAQTASDPFQPVPAPAPPHEEAVMEGSANEGCVQDSLDGNNAQTIDSQSMDVGGQNVRHGLEQLLDGIDSILGDALENMNSYGTIDGCGLPAPSGVVGDATAASNDMDVGSSTTAEQMPAAQGDKAARTIGDGSAPEHQDAMSDATPEQAAAHALLVISDSLEGQSAATDRPAVSTAQDVDMEDGEAASNDKRPDTHGNAPVVGVIQAENNVNMADATQDDFTIVSCTRRTDADAVGAAPSTAAMPADNESLAGSEVPLASRTGLLTVEALQAIQDLALVPSRAGSARGPPSDASGSITLRRRGRHSRSPALSTSSRSHRGFNPTTERLGQIYEYLVAKVMQDESQDSAKCNAIAEKGNQKESELEAARLRILVEKERYKAQYDVAHKELDLKRDTMRLLRAQYKGQAGFSRFLAKIGVGSRAGSDRRSRSRSRETTPRAITSRAASRQATPTVVRATSKPEPIDLTGGDDLHAGSGARAGRRAASIARSVNGTLASQQTQSVIKVGDVSDLMQPPPVEPKRGGSVVAGASGSQHRSKHVGGVRNQIGEWRHSVPASPRTSRAPTPAAASQASTSRGPSGSIDDPIDLSGSRRPARSNGTIVLDSGSRRAASSRASSIVPPDAPLFSPARSVRESSAATGITTLF</sequence>
<feature type="compositionally biased region" description="Low complexity" evidence="1">
    <location>
        <begin position="877"/>
        <end position="887"/>
    </location>
</feature>
<evidence type="ECO:0000256" key="1">
    <source>
        <dbReference type="SAM" id="MobiDB-lite"/>
    </source>
</evidence>
<feature type="compositionally biased region" description="Polar residues" evidence="1">
    <location>
        <begin position="988"/>
        <end position="999"/>
    </location>
</feature>
<accession>M9LNY5</accession>
<feature type="compositionally biased region" description="Polar residues" evidence="1">
    <location>
        <begin position="391"/>
        <end position="404"/>
    </location>
</feature>
<feature type="region of interest" description="Disordered" evidence="1">
    <location>
        <begin position="636"/>
        <end position="678"/>
    </location>
</feature>
<proteinExistence type="predicted"/>
<feature type="region of interest" description="Disordered" evidence="1">
    <location>
        <begin position="280"/>
        <end position="306"/>
    </location>
</feature>
<feature type="compositionally biased region" description="Low complexity" evidence="1">
    <location>
        <begin position="348"/>
        <end position="362"/>
    </location>
</feature>
<gene>
    <name evidence="2" type="ORF">PANT_9c00242</name>
</gene>
<protein>
    <submittedName>
        <fullName evidence="2">Uncharacterized protein</fullName>
    </submittedName>
</protein>
<name>M9LNY5_PSEA3</name>
<evidence type="ECO:0000313" key="3">
    <source>
        <dbReference type="Proteomes" id="UP000011976"/>
    </source>
</evidence>
<dbReference type="AlphaFoldDB" id="M9LNY5"/>
<feature type="region of interest" description="Disordered" evidence="1">
    <location>
        <begin position="453"/>
        <end position="502"/>
    </location>
</feature>
<dbReference type="OrthoDB" id="2554259at2759"/>
<dbReference type="Proteomes" id="UP000011976">
    <property type="component" value="Unassembled WGS sequence"/>
</dbReference>
<feature type="region of interest" description="Disordered" evidence="1">
    <location>
        <begin position="518"/>
        <end position="554"/>
    </location>
</feature>
<organism evidence="2 3">
    <name type="scientific">Pseudozyma antarctica (strain T-34)</name>
    <name type="common">Yeast</name>
    <name type="synonym">Candida antarctica</name>
    <dbReference type="NCBI Taxonomy" id="1151754"/>
    <lineage>
        <taxon>Eukaryota</taxon>
        <taxon>Fungi</taxon>
        <taxon>Dikarya</taxon>
        <taxon>Basidiomycota</taxon>
        <taxon>Ustilaginomycotina</taxon>
        <taxon>Ustilaginomycetes</taxon>
        <taxon>Ustilaginales</taxon>
        <taxon>Ustilaginaceae</taxon>
        <taxon>Moesziomyces</taxon>
    </lineage>
</organism>
<feature type="compositionally biased region" description="Low complexity" evidence="1">
    <location>
        <begin position="909"/>
        <end position="930"/>
    </location>
</feature>
<dbReference type="EMBL" id="DF196775">
    <property type="protein sequence ID" value="GAC73671.1"/>
    <property type="molecule type" value="Genomic_DNA"/>
</dbReference>
<feature type="region of interest" description="Disordered" evidence="1">
    <location>
        <begin position="348"/>
        <end position="407"/>
    </location>
</feature>